<dbReference type="AlphaFoldDB" id="A0AAE0NA61"/>
<protein>
    <submittedName>
        <fullName evidence="2">Uncharacterized protein</fullName>
    </submittedName>
</protein>
<feature type="compositionally biased region" description="Pro residues" evidence="1">
    <location>
        <begin position="285"/>
        <end position="299"/>
    </location>
</feature>
<sequence length="335" mass="35788">MESSFTDFEKRFVLAEMIKASNMDVAVLVDFIKLHQIQPNWLAMQLPGGRNMNQCLYAAETMFNMQIPPPAIQPLKRKSLGDLGDHIPKKLAAIHPTLGDTAPYAVPRNFGLQPAGAVQPVSIQPRPAGYTPIAQAPNPPSSGPTPSSAPPAGRRRGRPPKVDATRQNPPQMIAYQPITPAPIAPSPGPQNIAPQPRSPGPSQAPGGHALYQIQTTSIPELKPKRKGRPSAVDKQSLPETPPGTAGGPSSSETCSRPSDGPATKYQDWREIAPRREHDANSGPIPREPPLPSMNSPLPPSRNLHAALGVGTHVRETTSTTLEQQARQGGHTAVVN</sequence>
<feature type="region of interest" description="Disordered" evidence="1">
    <location>
        <begin position="122"/>
        <end position="304"/>
    </location>
</feature>
<evidence type="ECO:0000313" key="3">
    <source>
        <dbReference type="Proteomes" id="UP001285441"/>
    </source>
</evidence>
<name>A0AAE0NA61_9PEZI</name>
<feature type="compositionally biased region" description="Polar residues" evidence="1">
    <location>
        <begin position="247"/>
        <end position="256"/>
    </location>
</feature>
<feature type="compositionally biased region" description="Pro residues" evidence="1">
    <location>
        <begin position="137"/>
        <end position="149"/>
    </location>
</feature>
<dbReference type="Proteomes" id="UP001285441">
    <property type="component" value="Unassembled WGS sequence"/>
</dbReference>
<feature type="compositionally biased region" description="Basic and acidic residues" evidence="1">
    <location>
        <begin position="266"/>
        <end position="279"/>
    </location>
</feature>
<gene>
    <name evidence="2" type="ORF">B0H63DRAFT_267268</name>
</gene>
<proteinExistence type="predicted"/>
<keyword evidence="3" id="KW-1185">Reference proteome</keyword>
<accession>A0AAE0NA61</accession>
<reference evidence="2" key="2">
    <citation type="submission" date="2023-06" db="EMBL/GenBank/DDBJ databases">
        <authorList>
            <consortium name="Lawrence Berkeley National Laboratory"/>
            <person name="Haridas S."/>
            <person name="Hensen N."/>
            <person name="Bonometti L."/>
            <person name="Westerberg I."/>
            <person name="Brannstrom I.O."/>
            <person name="Guillou S."/>
            <person name="Cros-Aarteil S."/>
            <person name="Calhoun S."/>
            <person name="Kuo A."/>
            <person name="Mondo S."/>
            <person name="Pangilinan J."/>
            <person name="Riley R."/>
            <person name="LaButti K."/>
            <person name="Andreopoulos B."/>
            <person name="Lipzen A."/>
            <person name="Chen C."/>
            <person name="Yanf M."/>
            <person name="Daum C."/>
            <person name="Ng V."/>
            <person name="Clum A."/>
            <person name="Steindorff A."/>
            <person name="Ohm R."/>
            <person name="Martin F."/>
            <person name="Silar P."/>
            <person name="Natvig D."/>
            <person name="Lalanne C."/>
            <person name="Gautier V."/>
            <person name="Ament-velasquez S.L."/>
            <person name="Kruys A."/>
            <person name="Hutchinson M.I."/>
            <person name="Powell A.J."/>
            <person name="Barry K."/>
            <person name="Miller A.N."/>
            <person name="Grigoriev I.V."/>
            <person name="Debuchy R."/>
            <person name="Gladieux P."/>
            <person name="Thoren M.H."/>
            <person name="Johannesson H."/>
        </authorList>
    </citation>
    <scope>NUCLEOTIDE SEQUENCE</scope>
    <source>
        <strain evidence="2">CBS 232.78</strain>
    </source>
</reference>
<dbReference type="EMBL" id="JAULSW010000007">
    <property type="protein sequence ID" value="KAK3375104.1"/>
    <property type="molecule type" value="Genomic_DNA"/>
</dbReference>
<comment type="caution">
    <text evidence="2">The sequence shown here is derived from an EMBL/GenBank/DDBJ whole genome shotgun (WGS) entry which is preliminary data.</text>
</comment>
<evidence type="ECO:0000313" key="2">
    <source>
        <dbReference type="EMBL" id="KAK3375104.1"/>
    </source>
</evidence>
<organism evidence="2 3">
    <name type="scientific">Podospora didyma</name>
    <dbReference type="NCBI Taxonomy" id="330526"/>
    <lineage>
        <taxon>Eukaryota</taxon>
        <taxon>Fungi</taxon>
        <taxon>Dikarya</taxon>
        <taxon>Ascomycota</taxon>
        <taxon>Pezizomycotina</taxon>
        <taxon>Sordariomycetes</taxon>
        <taxon>Sordariomycetidae</taxon>
        <taxon>Sordariales</taxon>
        <taxon>Podosporaceae</taxon>
        <taxon>Podospora</taxon>
    </lineage>
</organism>
<evidence type="ECO:0000256" key="1">
    <source>
        <dbReference type="SAM" id="MobiDB-lite"/>
    </source>
</evidence>
<reference evidence="2" key="1">
    <citation type="journal article" date="2023" name="Mol. Phylogenet. Evol.">
        <title>Genome-scale phylogeny and comparative genomics of the fungal order Sordariales.</title>
        <authorList>
            <person name="Hensen N."/>
            <person name="Bonometti L."/>
            <person name="Westerberg I."/>
            <person name="Brannstrom I.O."/>
            <person name="Guillou S."/>
            <person name="Cros-Aarteil S."/>
            <person name="Calhoun S."/>
            <person name="Haridas S."/>
            <person name="Kuo A."/>
            <person name="Mondo S."/>
            <person name="Pangilinan J."/>
            <person name="Riley R."/>
            <person name="LaButti K."/>
            <person name="Andreopoulos B."/>
            <person name="Lipzen A."/>
            <person name="Chen C."/>
            <person name="Yan M."/>
            <person name="Daum C."/>
            <person name="Ng V."/>
            <person name="Clum A."/>
            <person name="Steindorff A."/>
            <person name="Ohm R.A."/>
            <person name="Martin F."/>
            <person name="Silar P."/>
            <person name="Natvig D.O."/>
            <person name="Lalanne C."/>
            <person name="Gautier V."/>
            <person name="Ament-Velasquez S.L."/>
            <person name="Kruys A."/>
            <person name="Hutchinson M.I."/>
            <person name="Powell A.J."/>
            <person name="Barry K."/>
            <person name="Miller A.N."/>
            <person name="Grigoriev I.V."/>
            <person name="Debuchy R."/>
            <person name="Gladieux P."/>
            <person name="Hiltunen Thoren M."/>
            <person name="Johannesson H."/>
        </authorList>
    </citation>
    <scope>NUCLEOTIDE SEQUENCE</scope>
    <source>
        <strain evidence="2">CBS 232.78</strain>
    </source>
</reference>
<feature type="region of interest" description="Disordered" evidence="1">
    <location>
        <begin position="316"/>
        <end position="335"/>
    </location>
</feature>
<feature type="compositionally biased region" description="Pro residues" evidence="1">
    <location>
        <begin position="179"/>
        <end position="188"/>
    </location>
</feature>
<feature type="compositionally biased region" description="Polar residues" evidence="1">
    <location>
        <begin position="316"/>
        <end position="326"/>
    </location>
</feature>